<feature type="region of interest" description="Disordered" evidence="1">
    <location>
        <begin position="1"/>
        <end position="33"/>
    </location>
</feature>
<dbReference type="AlphaFoldDB" id="A0A9Q4IMW2"/>
<organism evidence="2 3">
    <name type="scientific">Bacteroides fragilis</name>
    <dbReference type="NCBI Taxonomy" id="817"/>
    <lineage>
        <taxon>Bacteria</taxon>
        <taxon>Pseudomonadati</taxon>
        <taxon>Bacteroidota</taxon>
        <taxon>Bacteroidia</taxon>
        <taxon>Bacteroidales</taxon>
        <taxon>Bacteroidaceae</taxon>
        <taxon>Bacteroides</taxon>
    </lineage>
</organism>
<evidence type="ECO:0000256" key="1">
    <source>
        <dbReference type="SAM" id="MobiDB-lite"/>
    </source>
</evidence>
<reference evidence="2" key="1">
    <citation type="submission" date="2022-12" db="EMBL/GenBank/DDBJ databases">
        <title>Development of a Multilocus Sequence Typing Scheme for Bacteroides fragilis Based on Whole Genome Sequencing Data and Clinical Application.</title>
        <authorList>
            <person name="Nielsen F.D."/>
            <person name="Justesen U.S."/>
        </authorList>
    </citation>
    <scope>NUCLEOTIDE SEQUENCE</scope>
    <source>
        <strain evidence="2">BF_BC_VIB_DK_2012_57</strain>
    </source>
</reference>
<evidence type="ECO:0000313" key="3">
    <source>
        <dbReference type="Proteomes" id="UP001078742"/>
    </source>
</evidence>
<proteinExistence type="predicted"/>
<accession>A0A9Q4IMW2</accession>
<gene>
    <name evidence="2" type="ORF">O1420_02910</name>
</gene>
<name>A0A9Q4IMW2_BACFG</name>
<protein>
    <submittedName>
        <fullName evidence="2">Uncharacterized protein</fullName>
    </submittedName>
</protein>
<sequence length="110" mass="12161">MPTALPREQPPTPEGDATSRGQGGGEARNSFRVPQHTTCHFRLKIKSVLPDRLGMPLPAAECRGTPSGGCRSFPFLLHFGFRLQSNSPFPVRTPYPDATNLRVERQCTTR</sequence>
<dbReference type="EMBL" id="JAPUAV010000002">
    <property type="protein sequence ID" value="MCZ2570342.1"/>
    <property type="molecule type" value="Genomic_DNA"/>
</dbReference>
<dbReference type="RefSeq" id="WP_182115660.1">
    <property type="nucleotide sequence ID" value="NZ_JACFSV010000003.1"/>
</dbReference>
<comment type="caution">
    <text evidence="2">The sequence shown here is derived from an EMBL/GenBank/DDBJ whole genome shotgun (WGS) entry which is preliminary data.</text>
</comment>
<dbReference type="Proteomes" id="UP001078742">
    <property type="component" value="Unassembled WGS sequence"/>
</dbReference>
<evidence type="ECO:0000313" key="2">
    <source>
        <dbReference type="EMBL" id="MCZ2570342.1"/>
    </source>
</evidence>